<reference evidence="3" key="1">
    <citation type="submission" date="2019-06" db="EMBL/GenBank/DDBJ databases">
        <authorList>
            <person name="Murdoch R.W."/>
            <person name="Fathepure B."/>
        </authorList>
    </citation>
    <scope>NUCLEOTIDE SEQUENCE</scope>
</reference>
<dbReference type="EMBL" id="MN079142">
    <property type="protein sequence ID" value="QEA06414.1"/>
    <property type="molecule type" value="Genomic_DNA"/>
</dbReference>
<dbReference type="AlphaFoldDB" id="A0A5B8RFX8"/>
<feature type="domain" description="GGDEF" evidence="2">
    <location>
        <begin position="153"/>
        <end position="283"/>
    </location>
</feature>
<name>A0A5B8RFX8_9ZZZZ</name>
<dbReference type="PANTHER" id="PTHR45138:SF9">
    <property type="entry name" value="DIGUANYLATE CYCLASE DGCM-RELATED"/>
    <property type="match status" value="1"/>
</dbReference>
<evidence type="ECO:0000313" key="3">
    <source>
        <dbReference type="EMBL" id="QEA06414.1"/>
    </source>
</evidence>
<dbReference type="InterPro" id="IPR029787">
    <property type="entry name" value="Nucleotide_cyclase"/>
</dbReference>
<evidence type="ECO:0000259" key="2">
    <source>
        <dbReference type="PROSITE" id="PS50887"/>
    </source>
</evidence>
<dbReference type="InterPro" id="IPR043128">
    <property type="entry name" value="Rev_trsase/Diguanyl_cyclase"/>
</dbReference>
<gene>
    <name evidence="3" type="ORF">KBTEX_02752</name>
</gene>
<accession>A0A5B8RFX8</accession>
<dbReference type="SUPFAM" id="SSF55073">
    <property type="entry name" value="Nucleotide cyclase"/>
    <property type="match status" value="1"/>
</dbReference>
<feature type="transmembrane region" description="Helical" evidence="1">
    <location>
        <begin position="89"/>
        <end position="109"/>
    </location>
</feature>
<organism evidence="3">
    <name type="scientific">uncultured organism</name>
    <dbReference type="NCBI Taxonomy" id="155900"/>
    <lineage>
        <taxon>unclassified sequences</taxon>
        <taxon>environmental samples</taxon>
    </lineage>
</organism>
<evidence type="ECO:0000256" key="1">
    <source>
        <dbReference type="SAM" id="Phobius"/>
    </source>
</evidence>
<keyword evidence="1" id="KW-0472">Membrane</keyword>
<dbReference type="InterPro" id="IPR050469">
    <property type="entry name" value="Diguanylate_Cyclase"/>
</dbReference>
<dbReference type="PROSITE" id="PS50887">
    <property type="entry name" value="GGDEF"/>
    <property type="match status" value="1"/>
</dbReference>
<protein>
    <recommendedName>
        <fullName evidence="2">GGDEF domain-containing protein</fullName>
    </recommendedName>
</protein>
<dbReference type="InterPro" id="IPR000160">
    <property type="entry name" value="GGDEF_dom"/>
</dbReference>
<keyword evidence="1" id="KW-1133">Transmembrane helix</keyword>
<feature type="transmembrane region" description="Helical" evidence="1">
    <location>
        <begin position="56"/>
        <end position="77"/>
    </location>
</feature>
<dbReference type="CDD" id="cd01949">
    <property type="entry name" value="GGDEF"/>
    <property type="match status" value="1"/>
</dbReference>
<feature type="transmembrane region" description="Helical" evidence="1">
    <location>
        <begin position="12"/>
        <end position="36"/>
    </location>
</feature>
<dbReference type="PANTHER" id="PTHR45138">
    <property type="entry name" value="REGULATORY COMPONENTS OF SENSORY TRANSDUCTION SYSTEM"/>
    <property type="match status" value="1"/>
</dbReference>
<dbReference type="NCBIfam" id="TIGR00254">
    <property type="entry name" value="GGDEF"/>
    <property type="match status" value="1"/>
</dbReference>
<dbReference type="SMART" id="SM00267">
    <property type="entry name" value="GGDEF"/>
    <property type="match status" value="1"/>
</dbReference>
<sequence>MSVVAALNRPLARLGTVGVMSLALAGVALIGVLDYVTGYEVSVSEFYLAPVALAAWYKGRLATVIIAALCCTSWYVADTAAGRQPAPEAIAVWNTVVRLVFFVITGVLLDALRTSFNAQRQLARVDGLTGLLVRRAFNDQLRRDLALARRHSDPITLAYIDVDDFKLLNDSRGHAEGDRLLWSIGDTLTRSLRASDAAGRLGGDEFALILPRTDAGGAKQLINRLNATLHEVFTSNDWDVGCSIGVVTLRNTRMYPEAAMTTADALMYDVKHHGKGTVAFRVIEADNAWPEHIRAGYSACQ</sequence>
<dbReference type="FunFam" id="3.30.70.270:FF:000001">
    <property type="entry name" value="Diguanylate cyclase domain protein"/>
    <property type="match status" value="1"/>
</dbReference>
<dbReference type="Pfam" id="PF00990">
    <property type="entry name" value="GGDEF"/>
    <property type="match status" value="1"/>
</dbReference>
<dbReference type="GO" id="GO:0052621">
    <property type="term" value="F:diguanylate cyclase activity"/>
    <property type="evidence" value="ECO:0007669"/>
    <property type="project" value="TreeGrafter"/>
</dbReference>
<dbReference type="Gene3D" id="3.30.70.270">
    <property type="match status" value="1"/>
</dbReference>
<proteinExistence type="predicted"/>
<keyword evidence="1" id="KW-0812">Transmembrane</keyword>